<keyword evidence="2 6" id="KW-0812">Transmembrane</keyword>
<dbReference type="InterPro" id="IPR036259">
    <property type="entry name" value="MFS_trans_sf"/>
</dbReference>
<evidence type="ECO:0000256" key="2">
    <source>
        <dbReference type="ARBA" id="ARBA00022692"/>
    </source>
</evidence>
<feature type="region of interest" description="Disordered" evidence="5">
    <location>
        <begin position="1"/>
        <end position="20"/>
    </location>
</feature>
<keyword evidence="4 6" id="KW-0472">Membrane</keyword>
<feature type="domain" description="Major facilitator superfamily (MFS) profile" evidence="7">
    <location>
        <begin position="107"/>
        <end position="597"/>
    </location>
</feature>
<dbReference type="Gene3D" id="1.20.1250.20">
    <property type="entry name" value="MFS general substrate transporter like domains"/>
    <property type="match status" value="1"/>
</dbReference>
<dbReference type="PRINTS" id="PR01035">
    <property type="entry name" value="TCRTETA"/>
</dbReference>
<evidence type="ECO:0000259" key="7">
    <source>
        <dbReference type="PROSITE" id="PS50850"/>
    </source>
</evidence>
<dbReference type="EMBL" id="JAWRVE010000012">
    <property type="protein sequence ID" value="KAL1878257.1"/>
    <property type="molecule type" value="Genomic_DNA"/>
</dbReference>
<dbReference type="InterPro" id="IPR011701">
    <property type="entry name" value="MFS"/>
</dbReference>
<feature type="transmembrane region" description="Helical" evidence="6">
    <location>
        <begin position="231"/>
        <end position="249"/>
    </location>
</feature>
<evidence type="ECO:0000256" key="3">
    <source>
        <dbReference type="ARBA" id="ARBA00022989"/>
    </source>
</evidence>
<feature type="transmembrane region" description="Helical" evidence="6">
    <location>
        <begin position="172"/>
        <end position="191"/>
    </location>
</feature>
<accession>A0ABR3XRP8</accession>
<keyword evidence="9" id="KW-1185">Reference proteome</keyword>
<dbReference type="Proteomes" id="UP001583177">
    <property type="component" value="Unassembled WGS sequence"/>
</dbReference>
<name>A0ABR3XRP8_9PEZI</name>
<feature type="transmembrane region" description="Helical" evidence="6">
    <location>
        <begin position="331"/>
        <end position="347"/>
    </location>
</feature>
<evidence type="ECO:0000256" key="6">
    <source>
        <dbReference type="SAM" id="Phobius"/>
    </source>
</evidence>
<proteinExistence type="predicted"/>
<feature type="transmembrane region" description="Helical" evidence="6">
    <location>
        <begin position="261"/>
        <end position="281"/>
    </location>
</feature>
<feature type="transmembrane region" description="Helical" evidence="6">
    <location>
        <begin position="433"/>
        <end position="452"/>
    </location>
</feature>
<feature type="transmembrane region" description="Helical" evidence="6">
    <location>
        <begin position="404"/>
        <end position="426"/>
    </location>
</feature>
<evidence type="ECO:0000313" key="9">
    <source>
        <dbReference type="Proteomes" id="UP001583177"/>
    </source>
</evidence>
<dbReference type="InterPro" id="IPR020846">
    <property type="entry name" value="MFS_dom"/>
</dbReference>
<feature type="transmembrane region" description="Helical" evidence="6">
    <location>
        <begin position="368"/>
        <end position="392"/>
    </location>
</feature>
<feature type="transmembrane region" description="Helical" evidence="6">
    <location>
        <begin position="302"/>
        <end position="325"/>
    </location>
</feature>
<gene>
    <name evidence="8" type="ORF">Daus18300_002175</name>
</gene>
<keyword evidence="3 6" id="KW-1133">Transmembrane helix</keyword>
<dbReference type="PROSITE" id="PS50850">
    <property type="entry name" value="MFS"/>
    <property type="match status" value="1"/>
</dbReference>
<sequence length="617" mass="67306">MSLPSVIDDTCPPHKPQHESQYTEILTGEYGPDRPGTPRPPLNIWPGGRNSRHSYIPPPYSARISTRQSGLRALQQGLLQQPIRTPIQEESQAIGKEWRPSKAFRFAFGSLIVVSVCVSLEAACLALALPAIASELKGTSIEAFWTGSSFLLASAVSQPIFASFSILFGRKLMIQISCVAFCIGCVISGLAQNFTVLLSGRTMMGTGGGGIITLAETTVTDLVPLRYRATYLGYLGSAWAAGMVSGPLLGAVLVEKASWRWIFWIMIPFVVLGFLAITFYLNQTPIPGAFMPKLRRFDWIGATALTVSLTCFLIGLSWGGVQYAWHDWQTWFPMVQGVEGIIFTMVYEFMLAKEPVITPNILNNRSMIICFVLALAHGAVVWCLLYFLVIYYEAVKFYGTISTALAAMPESLTIVPAGIIAGLLATKTGEYRTFIRLGWAIAVFGFVLLSLLDRNTSTFGWILLNLPIGISTGVLFTTVPVAIQAAGRPEDAGPAASFFSFCRSLGQAIGVSLGGSILQNRFKTVASGLQTIAPLAEDFSHEIEGLIAFLKSLPATSVMKSELVQAYSESLQSLWYFLGGFSAVILVLSFFVKRYTLDQAWKTDQALVERKEKPSVV</sequence>
<dbReference type="InterPro" id="IPR001958">
    <property type="entry name" value="Tet-R_TetA/multi-R_MdtG-like"/>
</dbReference>
<organism evidence="8 9">
    <name type="scientific">Diaporthe australafricana</name>
    <dbReference type="NCBI Taxonomy" id="127596"/>
    <lineage>
        <taxon>Eukaryota</taxon>
        <taxon>Fungi</taxon>
        <taxon>Dikarya</taxon>
        <taxon>Ascomycota</taxon>
        <taxon>Pezizomycotina</taxon>
        <taxon>Sordariomycetes</taxon>
        <taxon>Sordariomycetidae</taxon>
        <taxon>Diaporthales</taxon>
        <taxon>Diaporthaceae</taxon>
        <taxon>Diaporthe</taxon>
    </lineage>
</organism>
<feature type="transmembrane region" description="Helical" evidence="6">
    <location>
        <begin position="144"/>
        <end position="165"/>
    </location>
</feature>
<comment type="subcellular location">
    <subcellularLocation>
        <location evidence="1">Membrane</location>
        <topology evidence="1">Multi-pass membrane protein</topology>
    </subcellularLocation>
</comment>
<feature type="transmembrane region" description="Helical" evidence="6">
    <location>
        <begin position="574"/>
        <end position="592"/>
    </location>
</feature>
<protein>
    <recommendedName>
        <fullName evidence="7">Major facilitator superfamily (MFS) profile domain-containing protein</fullName>
    </recommendedName>
</protein>
<evidence type="ECO:0000256" key="4">
    <source>
        <dbReference type="ARBA" id="ARBA00023136"/>
    </source>
</evidence>
<comment type="caution">
    <text evidence="8">The sequence shown here is derived from an EMBL/GenBank/DDBJ whole genome shotgun (WGS) entry which is preliminary data.</text>
</comment>
<dbReference type="PANTHER" id="PTHR23501:SF59">
    <property type="entry name" value="MAJOR FACILITATOR SUPERFAMILY (MFS) PROFILE DOMAIN-CONTAINING PROTEIN-RELATED"/>
    <property type="match status" value="1"/>
</dbReference>
<dbReference type="PANTHER" id="PTHR23501">
    <property type="entry name" value="MAJOR FACILITATOR SUPERFAMILY"/>
    <property type="match status" value="1"/>
</dbReference>
<feature type="transmembrane region" description="Helical" evidence="6">
    <location>
        <begin position="106"/>
        <end position="132"/>
    </location>
</feature>
<feature type="region of interest" description="Disordered" evidence="5">
    <location>
        <begin position="27"/>
        <end position="48"/>
    </location>
</feature>
<feature type="transmembrane region" description="Helical" evidence="6">
    <location>
        <begin position="458"/>
        <end position="483"/>
    </location>
</feature>
<evidence type="ECO:0000256" key="1">
    <source>
        <dbReference type="ARBA" id="ARBA00004141"/>
    </source>
</evidence>
<evidence type="ECO:0000313" key="8">
    <source>
        <dbReference type="EMBL" id="KAL1878257.1"/>
    </source>
</evidence>
<reference evidence="8 9" key="1">
    <citation type="journal article" date="2024" name="IMA Fungus">
        <title>IMA Genome - F19 : A genome assembly and annotation guide to empower mycologists, including annotated draft genome sequences of Ceratocystis pirilliformis, Diaporthe australafricana, Fusarium ophioides, Paecilomyces lecythidis, and Sporothrix stenoceras.</title>
        <authorList>
            <person name="Aylward J."/>
            <person name="Wilson A.M."/>
            <person name="Visagie C.M."/>
            <person name="Spraker J."/>
            <person name="Barnes I."/>
            <person name="Buitendag C."/>
            <person name="Ceriani C."/>
            <person name="Del Mar Angel L."/>
            <person name="du Plessis D."/>
            <person name="Fuchs T."/>
            <person name="Gasser K."/>
            <person name="Kramer D."/>
            <person name="Li W."/>
            <person name="Munsamy K."/>
            <person name="Piso A."/>
            <person name="Price J.L."/>
            <person name="Sonnekus B."/>
            <person name="Thomas C."/>
            <person name="van der Nest A."/>
            <person name="van Dijk A."/>
            <person name="van Heerden A."/>
            <person name="van Vuuren N."/>
            <person name="Yilmaz N."/>
            <person name="Duong T.A."/>
            <person name="van der Merwe N.A."/>
            <person name="Wingfield M.J."/>
            <person name="Wingfield B.D."/>
        </authorList>
    </citation>
    <scope>NUCLEOTIDE SEQUENCE [LARGE SCALE GENOMIC DNA]</scope>
    <source>
        <strain evidence="8 9">CMW 18300</strain>
    </source>
</reference>
<dbReference type="Pfam" id="PF07690">
    <property type="entry name" value="MFS_1"/>
    <property type="match status" value="1"/>
</dbReference>
<dbReference type="SUPFAM" id="SSF103473">
    <property type="entry name" value="MFS general substrate transporter"/>
    <property type="match status" value="1"/>
</dbReference>
<evidence type="ECO:0000256" key="5">
    <source>
        <dbReference type="SAM" id="MobiDB-lite"/>
    </source>
</evidence>